<proteinExistence type="predicted"/>
<evidence type="ECO:0000313" key="3">
    <source>
        <dbReference type="Proteomes" id="UP000248423"/>
    </source>
</evidence>
<dbReference type="Proteomes" id="UP000248423">
    <property type="component" value="Unassembled WGS sequence"/>
</dbReference>
<name>A0A319DW76_ASPSB</name>
<reference evidence="2 3" key="1">
    <citation type="submission" date="2018-02" db="EMBL/GenBank/DDBJ databases">
        <title>The genomes of Aspergillus section Nigri reveals drivers in fungal speciation.</title>
        <authorList>
            <consortium name="DOE Joint Genome Institute"/>
            <person name="Vesth T.C."/>
            <person name="Nybo J."/>
            <person name="Theobald S."/>
            <person name="Brandl J."/>
            <person name="Frisvad J.C."/>
            <person name="Nielsen K.F."/>
            <person name="Lyhne E.K."/>
            <person name="Kogle M.E."/>
            <person name="Kuo A."/>
            <person name="Riley R."/>
            <person name="Clum A."/>
            <person name="Nolan M."/>
            <person name="Lipzen A."/>
            <person name="Salamov A."/>
            <person name="Henrissat B."/>
            <person name="Wiebenga A."/>
            <person name="De vries R.P."/>
            <person name="Grigoriev I.V."/>
            <person name="Mortensen U.H."/>
            <person name="Andersen M.R."/>
            <person name="Baker S.E."/>
        </authorList>
    </citation>
    <scope>NUCLEOTIDE SEQUENCE [LARGE SCALE GENOMIC DNA]</scope>
    <source>
        <strain evidence="2 3">CBS 121057</strain>
    </source>
</reference>
<protein>
    <submittedName>
        <fullName evidence="2">Uncharacterized protein</fullName>
    </submittedName>
</protein>
<evidence type="ECO:0000256" key="1">
    <source>
        <dbReference type="SAM" id="Phobius"/>
    </source>
</evidence>
<dbReference type="EMBL" id="KZ826401">
    <property type="protein sequence ID" value="PYI02061.1"/>
    <property type="molecule type" value="Genomic_DNA"/>
</dbReference>
<keyword evidence="3" id="KW-1185">Reference proteome</keyword>
<evidence type="ECO:0000313" key="2">
    <source>
        <dbReference type="EMBL" id="PYI02061.1"/>
    </source>
</evidence>
<gene>
    <name evidence="2" type="ORF">BO78DRAFT_229171</name>
</gene>
<keyword evidence="1" id="KW-1133">Transmembrane helix</keyword>
<sequence>MKKCKVINIIGIQVAFCVSLRCGGKDAPGVIMDLCWVFFFFPFFLSLCLCMCVWGGREEGSGILTHPSIHACINRISID</sequence>
<dbReference type="VEuPathDB" id="FungiDB:BO78DRAFT_229171"/>
<accession>A0A319DW76</accession>
<feature type="transmembrane region" description="Helical" evidence="1">
    <location>
        <begin position="34"/>
        <end position="54"/>
    </location>
</feature>
<keyword evidence="1" id="KW-0472">Membrane</keyword>
<organism evidence="2 3">
    <name type="scientific">Aspergillus sclerotiicarbonarius (strain CBS 121057 / IBT 28362)</name>
    <dbReference type="NCBI Taxonomy" id="1448318"/>
    <lineage>
        <taxon>Eukaryota</taxon>
        <taxon>Fungi</taxon>
        <taxon>Dikarya</taxon>
        <taxon>Ascomycota</taxon>
        <taxon>Pezizomycotina</taxon>
        <taxon>Eurotiomycetes</taxon>
        <taxon>Eurotiomycetidae</taxon>
        <taxon>Eurotiales</taxon>
        <taxon>Aspergillaceae</taxon>
        <taxon>Aspergillus</taxon>
        <taxon>Aspergillus subgen. Circumdati</taxon>
    </lineage>
</organism>
<keyword evidence="1" id="KW-0812">Transmembrane</keyword>
<dbReference type="AlphaFoldDB" id="A0A319DW76"/>